<evidence type="ECO:0000313" key="1">
    <source>
        <dbReference type="EMBL" id="MFO3666850.1"/>
    </source>
</evidence>
<accession>A0ABW9MCF7</accession>
<dbReference type="RefSeq" id="WP_265237291.1">
    <property type="nucleotide sequence ID" value="NZ_JBGMEF010000017.1"/>
</dbReference>
<organism evidence="1 2">
    <name type="scientific">Anaerococcus kampingae</name>
    <dbReference type="NCBI Taxonomy" id="3115614"/>
    <lineage>
        <taxon>Bacteria</taxon>
        <taxon>Bacillati</taxon>
        <taxon>Bacillota</taxon>
        <taxon>Tissierellia</taxon>
        <taxon>Tissierellales</taxon>
        <taxon>Peptoniphilaceae</taxon>
        <taxon>Anaerococcus</taxon>
    </lineage>
</organism>
<reference evidence="1 2" key="1">
    <citation type="journal article" date="2025" name="Anaerobe">
        <title>Description of Anaerococcus kampingiae sp. nov., Anaerococcus groningensis sp. nov., Anaerococcus martiniensis sp. nov., and Anaerococcus cruorum sp. nov., isolated from human clinical specimens.</title>
        <authorList>
            <person name="Boiten K.E."/>
            <person name="Meijer J."/>
            <person name="van Wezel E.M."/>
            <person name="Veloo A.C.M."/>
        </authorList>
    </citation>
    <scope>NUCLEOTIDE SEQUENCE [LARGE SCALE GENOMIC DNA]</scope>
    <source>
        <strain evidence="1 2">ENR0874</strain>
    </source>
</reference>
<name>A0ABW9MCF7_9FIRM</name>
<keyword evidence="2" id="KW-1185">Reference proteome</keyword>
<sequence length="118" mass="13556">MNMGRGSLGSDNKKKLSEIIDDINARTGLNLDVDEASRAIMQIRDLMMRSDDLRKSARNNSEDDFRFSFYSDVEDALIAGFDQNRDFYSLLLDNKDIQKEVLGLFIPGLYKNLRQDNI</sequence>
<evidence type="ECO:0000313" key="2">
    <source>
        <dbReference type="Proteomes" id="UP001637994"/>
    </source>
</evidence>
<dbReference type="Proteomes" id="UP001637994">
    <property type="component" value="Unassembled WGS sequence"/>
</dbReference>
<proteinExistence type="predicted"/>
<dbReference type="EMBL" id="JBGMEF010000017">
    <property type="protein sequence ID" value="MFO3666850.1"/>
    <property type="molecule type" value="Genomic_DNA"/>
</dbReference>
<comment type="caution">
    <text evidence="1">The sequence shown here is derived from an EMBL/GenBank/DDBJ whole genome shotgun (WGS) entry which is preliminary data.</text>
</comment>
<protein>
    <submittedName>
        <fullName evidence="1">Uncharacterized protein</fullName>
    </submittedName>
</protein>
<gene>
    <name evidence="1" type="ORF">ACCQ42_03590</name>
</gene>